<accession>A0A923GFB9</accession>
<proteinExistence type="predicted"/>
<reference evidence="1 3" key="1">
    <citation type="journal article" date="2020" name="Microorganisms">
        <title>Reliable Identification of Environmental Pseudomonas Isolates Using the rpoD Gene.</title>
        <authorList>
            <consortium name="The Broad Institute Genome Sequencing Platform"/>
            <person name="Girard L."/>
            <person name="Lood C."/>
            <person name="Rokni-Zadeh H."/>
            <person name="van Noort V."/>
            <person name="Lavigne R."/>
            <person name="De Mot R."/>
        </authorList>
    </citation>
    <scope>NUCLEOTIDE SEQUENCE</scope>
    <source>
        <strain evidence="1 3">RW4S2</strain>
    </source>
</reference>
<comment type="caution">
    <text evidence="1">The sequence shown here is derived from an EMBL/GenBank/DDBJ whole genome shotgun (WGS) entry which is preliminary data.</text>
</comment>
<dbReference type="EMBL" id="JABWRP020000002">
    <property type="protein sequence ID" value="MBV4540153.1"/>
    <property type="molecule type" value="Genomic_DNA"/>
</dbReference>
<evidence type="ECO:0008006" key="4">
    <source>
        <dbReference type="Google" id="ProtNLM"/>
    </source>
</evidence>
<evidence type="ECO:0000313" key="2">
    <source>
        <dbReference type="EMBL" id="MBV4540153.1"/>
    </source>
</evidence>
<dbReference type="RefSeq" id="WP_186601030.1">
    <property type="nucleotide sequence ID" value="NZ_JABWRP020000002.1"/>
</dbReference>
<dbReference type="AlphaFoldDB" id="A0A923GFB9"/>
<reference evidence="1" key="2">
    <citation type="submission" date="2020-07" db="EMBL/GenBank/DDBJ databases">
        <authorList>
            <person name="Lood C."/>
            <person name="Girard L."/>
        </authorList>
    </citation>
    <scope>NUCLEOTIDE SEQUENCE</scope>
    <source>
        <strain evidence="1">RW4S2</strain>
    </source>
</reference>
<evidence type="ECO:0000313" key="1">
    <source>
        <dbReference type="EMBL" id="MBC3469237.1"/>
    </source>
</evidence>
<name>A0A923GFB9_9PSED</name>
<organism evidence="1">
    <name type="scientific">Pseudomonas vlassakiae</name>
    <dbReference type="NCBI Taxonomy" id="485888"/>
    <lineage>
        <taxon>Bacteria</taxon>
        <taxon>Pseudomonadati</taxon>
        <taxon>Pseudomonadota</taxon>
        <taxon>Gammaproteobacteria</taxon>
        <taxon>Pseudomonadales</taxon>
        <taxon>Pseudomonadaceae</taxon>
        <taxon>Pseudomonas</taxon>
    </lineage>
</organism>
<evidence type="ECO:0000313" key="3">
    <source>
        <dbReference type="Proteomes" id="UP000628137"/>
    </source>
</evidence>
<protein>
    <recommendedName>
        <fullName evidence="4">Lactate dehydrogenase</fullName>
    </recommendedName>
</protein>
<dbReference type="Proteomes" id="UP000628137">
    <property type="component" value="Unassembled WGS sequence"/>
</dbReference>
<dbReference type="EMBL" id="JABWRP010000001">
    <property type="protein sequence ID" value="MBC3469237.1"/>
    <property type="molecule type" value="Genomic_DNA"/>
</dbReference>
<reference evidence="2" key="3">
    <citation type="submission" date="2021-06" db="EMBL/GenBank/DDBJ databases">
        <title>Updating the genus Pseudomonas: Description of 43 new species and partition of the Pseudomonas putida group.</title>
        <authorList>
            <person name="Girard L."/>
            <person name="Lood C."/>
            <person name="Vandamme P."/>
            <person name="Rokni-Zadeh H."/>
            <person name="Van Noort V."/>
            <person name="Hofte M."/>
            <person name="Lavigne R."/>
            <person name="De Mot R."/>
        </authorList>
    </citation>
    <scope>NUCLEOTIDE SEQUENCE</scope>
    <source>
        <strain evidence="2">RW4S2</strain>
    </source>
</reference>
<gene>
    <name evidence="2" type="ORF">HU738_003750</name>
    <name evidence="1" type="ORF">HU738_01585</name>
</gene>
<keyword evidence="3" id="KW-1185">Reference proteome</keyword>
<sequence>MMNLIAAVRTLPLQIAPAATPQINTASQAPGTVTRASTHVVLGQPSVGTDSDIYSANGNLGNTSNRYIWETPGVDKLSRYMASVVQSGSTSTRFQGLGAALLAQLAANGGETIAQSGLLVNDTSTPNELILGLQQSRLREYASNSITFNLTTASGATVTLGLYSSEQGLAVDAQVQGGTLSAKELDGLAALANGFQSAINGLIQEPPSLQLGALVKLDPDLFTGLQLDARLVTSSGEQQTFELRLNDQTRSLKLLGPGGEVKMNFDTQGGALLGNQAMRQAAVANYLTQFDAAQQRGHGDEHLMGLFKDAFSQLNSVDDDSPRLAGAAAAPNRNSRLLLSGLADFNASVSQPTQQPNPVKPEEADYFSFQVSQATQIKGGTNLSVEQQQQATLKAAWHQGLNPLVALQLTRDSESQNYRYHQVDDQSSSTTRLGFSNGVLTEARVSQQASQTERVRSYQNGIEISDVDKHFSNSKDRDLLGVLDTLLRQDREAQRIGAQSTLQQQLLGLSQLWLLQSNPALIKS</sequence>